<dbReference type="SUPFAM" id="SSF82895">
    <property type="entry name" value="TSP-1 type 1 repeat"/>
    <property type="match status" value="2"/>
</dbReference>
<sequence>MLAVVCLEQLGILFSDLRNWATKTTKCIGGDSCVGEAYEEKSCERAPCPSWSSWQPWSQCSTSCGRGEKRRVRLCDSGRNCAGEAEEYEACIEKLCPEWTDWSSWSSCTETCGTKSTRLRTRY</sequence>
<reference evidence="8" key="1">
    <citation type="submission" date="2016-06" db="UniProtKB">
        <authorList>
            <consortium name="WormBaseParasite"/>
        </authorList>
    </citation>
    <scope>IDENTIFICATION</scope>
</reference>
<dbReference type="InterPro" id="IPR052065">
    <property type="entry name" value="Compl_asym_regulator"/>
</dbReference>
<keyword evidence="7" id="KW-1185">Reference proteome</keyword>
<evidence type="ECO:0000256" key="4">
    <source>
        <dbReference type="ARBA" id="ARBA00022737"/>
    </source>
</evidence>
<dbReference type="PROSITE" id="PS50092">
    <property type="entry name" value="TSP1"/>
    <property type="match status" value="1"/>
</dbReference>
<evidence type="ECO:0000256" key="3">
    <source>
        <dbReference type="ARBA" id="ARBA00022729"/>
    </source>
</evidence>
<keyword evidence="4" id="KW-0677">Repeat</keyword>
<dbReference type="Gene3D" id="2.20.100.10">
    <property type="entry name" value="Thrombospondin type-1 (TSP1) repeat"/>
    <property type="match status" value="1"/>
</dbReference>
<evidence type="ECO:0000256" key="1">
    <source>
        <dbReference type="ARBA" id="ARBA00004613"/>
    </source>
</evidence>
<dbReference type="SMART" id="SM00209">
    <property type="entry name" value="TSP1"/>
    <property type="match status" value="1"/>
</dbReference>
<organism evidence="8">
    <name type="scientific">Gongylonema pulchrum</name>
    <dbReference type="NCBI Taxonomy" id="637853"/>
    <lineage>
        <taxon>Eukaryota</taxon>
        <taxon>Metazoa</taxon>
        <taxon>Ecdysozoa</taxon>
        <taxon>Nematoda</taxon>
        <taxon>Chromadorea</taxon>
        <taxon>Rhabditida</taxon>
        <taxon>Spirurina</taxon>
        <taxon>Spiruromorpha</taxon>
        <taxon>Spiruroidea</taxon>
        <taxon>Gongylonematidae</taxon>
        <taxon>Gongylonema</taxon>
    </lineage>
</organism>
<dbReference type="InterPro" id="IPR000884">
    <property type="entry name" value="TSP1_rpt"/>
</dbReference>
<evidence type="ECO:0000313" key="7">
    <source>
        <dbReference type="Proteomes" id="UP000271098"/>
    </source>
</evidence>
<evidence type="ECO:0000313" key="6">
    <source>
        <dbReference type="EMBL" id="VDK52840.1"/>
    </source>
</evidence>
<keyword evidence="2" id="KW-0964">Secreted</keyword>
<gene>
    <name evidence="6" type="ORF">GPUH_LOCUS5955</name>
</gene>
<evidence type="ECO:0000256" key="5">
    <source>
        <dbReference type="ARBA" id="ARBA00023157"/>
    </source>
</evidence>
<dbReference type="Pfam" id="PF00090">
    <property type="entry name" value="TSP_1"/>
    <property type="match status" value="2"/>
</dbReference>
<dbReference type="PRINTS" id="PR01705">
    <property type="entry name" value="TSP1REPEAT"/>
</dbReference>
<dbReference type="PANTHER" id="PTHR22906:SF43">
    <property type="entry name" value="PROPERDIN"/>
    <property type="match status" value="1"/>
</dbReference>
<keyword evidence="5" id="KW-1015">Disulfide bond</keyword>
<dbReference type="AlphaFoldDB" id="A0A183DB64"/>
<keyword evidence="3" id="KW-0732">Signal</keyword>
<proteinExistence type="predicted"/>
<dbReference type="EMBL" id="UYRT01013236">
    <property type="protein sequence ID" value="VDK52840.1"/>
    <property type="molecule type" value="Genomic_DNA"/>
</dbReference>
<protein>
    <submittedName>
        <fullName evidence="8">TSP1_spondin domain-containing protein</fullName>
    </submittedName>
</protein>
<evidence type="ECO:0000256" key="2">
    <source>
        <dbReference type="ARBA" id="ARBA00022525"/>
    </source>
</evidence>
<dbReference type="WBParaSite" id="GPUH_0000596301-mRNA-1">
    <property type="protein sequence ID" value="GPUH_0000596301-mRNA-1"/>
    <property type="gene ID" value="GPUH_0000596301"/>
</dbReference>
<dbReference type="OrthoDB" id="6273859at2759"/>
<name>A0A183DB64_9BILA</name>
<evidence type="ECO:0000313" key="8">
    <source>
        <dbReference type="WBParaSite" id="GPUH_0000596301-mRNA-1"/>
    </source>
</evidence>
<reference evidence="6 7" key="2">
    <citation type="submission" date="2018-11" db="EMBL/GenBank/DDBJ databases">
        <authorList>
            <consortium name="Pathogen Informatics"/>
        </authorList>
    </citation>
    <scope>NUCLEOTIDE SEQUENCE [LARGE SCALE GENOMIC DNA]</scope>
</reference>
<dbReference type="PANTHER" id="PTHR22906">
    <property type="entry name" value="PROPERDIN"/>
    <property type="match status" value="1"/>
</dbReference>
<dbReference type="Proteomes" id="UP000271098">
    <property type="component" value="Unassembled WGS sequence"/>
</dbReference>
<comment type="subcellular location">
    <subcellularLocation>
        <location evidence="1">Secreted</location>
    </subcellularLocation>
</comment>
<accession>A0A183DB64</accession>
<dbReference type="InterPro" id="IPR036383">
    <property type="entry name" value="TSP1_rpt_sf"/>
</dbReference>